<accession>X1RC32</accession>
<name>X1RC32_9ZZZZ</name>
<sequence>MVKITFLPDKKNINVNKETTILEALESVGINIDTPCGGKG</sequence>
<evidence type="ECO:0000313" key="1">
    <source>
        <dbReference type="EMBL" id="GAI64556.1"/>
    </source>
</evidence>
<proteinExistence type="predicted"/>
<feature type="non-terminal residue" evidence="1">
    <location>
        <position position="40"/>
    </location>
</feature>
<dbReference type="Gene3D" id="3.10.20.30">
    <property type="match status" value="1"/>
</dbReference>
<organism evidence="1">
    <name type="scientific">marine sediment metagenome</name>
    <dbReference type="NCBI Taxonomy" id="412755"/>
    <lineage>
        <taxon>unclassified sequences</taxon>
        <taxon>metagenomes</taxon>
        <taxon>ecological metagenomes</taxon>
    </lineage>
</organism>
<dbReference type="AlphaFoldDB" id="X1RC32"/>
<dbReference type="InterPro" id="IPR036010">
    <property type="entry name" value="2Fe-2S_ferredoxin-like_sf"/>
</dbReference>
<reference evidence="1" key="1">
    <citation type="journal article" date="2014" name="Front. Microbiol.">
        <title>High frequency of phylogenetically diverse reductive dehalogenase-homologous genes in deep subseafloor sedimentary metagenomes.</title>
        <authorList>
            <person name="Kawai M."/>
            <person name="Futagami T."/>
            <person name="Toyoda A."/>
            <person name="Takaki Y."/>
            <person name="Nishi S."/>
            <person name="Hori S."/>
            <person name="Arai W."/>
            <person name="Tsubouchi T."/>
            <person name="Morono Y."/>
            <person name="Uchiyama I."/>
            <person name="Ito T."/>
            <person name="Fujiyama A."/>
            <person name="Inagaki F."/>
            <person name="Takami H."/>
        </authorList>
    </citation>
    <scope>NUCLEOTIDE SEQUENCE</scope>
    <source>
        <strain evidence="1">Expedition CK06-06</strain>
    </source>
</reference>
<dbReference type="SUPFAM" id="SSF54292">
    <property type="entry name" value="2Fe-2S ferredoxin-like"/>
    <property type="match status" value="1"/>
</dbReference>
<dbReference type="InterPro" id="IPR012675">
    <property type="entry name" value="Beta-grasp_dom_sf"/>
</dbReference>
<dbReference type="EMBL" id="BARW01004575">
    <property type="protein sequence ID" value="GAI64556.1"/>
    <property type="molecule type" value="Genomic_DNA"/>
</dbReference>
<dbReference type="GO" id="GO:0051536">
    <property type="term" value="F:iron-sulfur cluster binding"/>
    <property type="evidence" value="ECO:0007669"/>
    <property type="project" value="InterPro"/>
</dbReference>
<comment type="caution">
    <text evidence="1">The sequence shown here is derived from an EMBL/GenBank/DDBJ whole genome shotgun (WGS) entry which is preliminary data.</text>
</comment>
<protein>
    <submittedName>
        <fullName evidence="1">Uncharacterized protein</fullName>
    </submittedName>
</protein>
<gene>
    <name evidence="1" type="ORF">S12H4_10614</name>
</gene>